<proteinExistence type="predicted"/>
<feature type="transmembrane region" description="Helical" evidence="1">
    <location>
        <begin position="154"/>
        <end position="174"/>
    </location>
</feature>
<gene>
    <name evidence="3" type="ORF">AALO_G00172780</name>
</gene>
<organism evidence="3 4">
    <name type="scientific">Alosa alosa</name>
    <name type="common">allis shad</name>
    <dbReference type="NCBI Taxonomy" id="278164"/>
    <lineage>
        <taxon>Eukaryota</taxon>
        <taxon>Metazoa</taxon>
        <taxon>Chordata</taxon>
        <taxon>Craniata</taxon>
        <taxon>Vertebrata</taxon>
        <taxon>Euteleostomi</taxon>
        <taxon>Actinopterygii</taxon>
        <taxon>Neopterygii</taxon>
        <taxon>Teleostei</taxon>
        <taxon>Clupei</taxon>
        <taxon>Clupeiformes</taxon>
        <taxon>Clupeoidei</taxon>
        <taxon>Clupeidae</taxon>
        <taxon>Alosa</taxon>
    </lineage>
</organism>
<dbReference type="Proteomes" id="UP000823561">
    <property type="component" value="Chromosome 13"/>
</dbReference>
<accession>A0AAV6GBB4</accession>
<keyword evidence="1" id="KW-1133">Transmembrane helix</keyword>
<protein>
    <submittedName>
        <fullName evidence="3">Uncharacterized protein</fullName>
    </submittedName>
</protein>
<comment type="caution">
    <text evidence="3">The sequence shown here is derived from an EMBL/GenBank/DDBJ whole genome shotgun (WGS) entry which is preliminary data.</text>
</comment>
<evidence type="ECO:0000256" key="2">
    <source>
        <dbReference type="SAM" id="SignalP"/>
    </source>
</evidence>
<sequence length="202" mass="22180">MVAIYKQHTAFTVLVAICGLLALCLASVCEGRVQPDGSCNFTIRPHISAILQNPLCEGQIVTDGRVRALYESGTLLKSTLPVKFALVDQFILNMCPASTYILAECPDQDIFHNETCVCVKTTELTEGSTTFLNPTPLTALETPSEISGLHDRHYFISGTLILLGICIFSLILILRKCVAQSVRKDMNPAQYMQQTLTVHCNT</sequence>
<feature type="chain" id="PRO_5043529197" evidence="2">
    <location>
        <begin position="27"/>
        <end position="202"/>
    </location>
</feature>
<keyword evidence="1" id="KW-0812">Transmembrane</keyword>
<keyword evidence="1" id="KW-0472">Membrane</keyword>
<keyword evidence="4" id="KW-1185">Reference proteome</keyword>
<evidence type="ECO:0000313" key="3">
    <source>
        <dbReference type="EMBL" id="KAG5270831.1"/>
    </source>
</evidence>
<keyword evidence="2" id="KW-0732">Signal</keyword>
<dbReference type="AlphaFoldDB" id="A0AAV6GBB4"/>
<name>A0AAV6GBB4_9TELE</name>
<feature type="signal peptide" evidence="2">
    <location>
        <begin position="1"/>
        <end position="26"/>
    </location>
</feature>
<reference evidence="3" key="1">
    <citation type="submission" date="2020-10" db="EMBL/GenBank/DDBJ databases">
        <title>Chromosome-scale genome assembly of the Allis shad, Alosa alosa.</title>
        <authorList>
            <person name="Margot Z."/>
            <person name="Christophe K."/>
            <person name="Cabau C."/>
            <person name="Louis A."/>
            <person name="Berthelot C."/>
            <person name="Parey E."/>
            <person name="Roest Crollius H."/>
            <person name="Montfort J."/>
            <person name="Robinson-Rechavi M."/>
            <person name="Bucao C."/>
            <person name="Bouchez O."/>
            <person name="Gislard M."/>
            <person name="Lluch J."/>
            <person name="Milhes M."/>
            <person name="Lampietro C."/>
            <person name="Lopez Roques C."/>
            <person name="Donnadieu C."/>
            <person name="Braasch I."/>
            <person name="Desvignes T."/>
            <person name="Postlethwait J."/>
            <person name="Bobe J."/>
            <person name="Guiguen Y."/>
        </authorList>
    </citation>
    <scope>NUCLEOTIDE SEQUENCE</scope>
    <source>
        <strain evidence="3">M-15738</strain>
        <tissue evidence="3">Blood</tissue>
    </source>
</reference>
<evidence type="ECO:0000256" key="1">
    <source>
        <dbReference type="SAM" id="Phobius"/>
    </source>
</evidence>
<evidence type="ECO:0000313" key="4">
    <source>
        <dbReference type="Proteomes" id="UP000823561"/>
    </source>
</evidence>
<dbReference type="EMBL" id="JADWDJ010000013">
    <property type="protein sequence ID" value="KAG5270831.1"/>
    <property type="molecule type" value="Genomic_DNA"/>
</dbReference>